<gene>
    <name evidence="3" type="ORF">AC230_21700</name>
</gene>
<sequence length="541" mass="57345">MSRRHHDLTPRALRDRWTALGLYPGKDVFTAFTEQARRAPDRTAVADEDGNTTYATLLTRSLNLAGTLRKAGVRQGDVVAVNLPNGWRACAADLAVAALGAVVLPYPVGRKRRETLSLLRRSGARAAIVTRRVGGTDYAALVDELRPELPALEAVFVHDGAPPGTLPLDEALTGGAPPGELPEVDPGGPARIMASSGSEAEPKLVLYSHDALVGGQTPYLTELGDDGAGNPPRFLFCVPLSSPFGSFGTPCTLAAMGATLVTVDRFDPAATVAAVRAHRPSHVFLSPAILERLLTADGADRETFAPVRAIVCGGAHVHAETIRRCEETFGVVFVHSYGSADGICCHTALDDDFATKTDTAGRPDPRVVEVRVADEADEALPAGAPGEIHARGPMSPLCYLGAPELDGRYRTADGWVRTGDLGFLDADGRLHITGRKKDVINRGGYKISVAELEEALHQHPDVRSAAVLGAPDERLGERVLACVVLRDAAGGLDLAGLCRHLRDRAGLDSGKLPERLAVLPEFPLTPAGKVDKRALRSLVLP</sequence>
<protein>
    <submittedName>
        <fullName evidence="3">Uncharacterized protein</fullName>
    </submittedName>
</protein>
<dbReference type="InterPro" id="IPR050237">
    <property type="entry name" value="ATP-dep_AMP-bd_enzyme"/>
</dbReference>
<feature type="domain" description="AMP-binding enzyme C-terminal" evidence="2">
    <location>
        <begin position="451"/>
        <end position="529"/>
    </location>
</feature>
<dbReference type="OrthoDB" id="4507402at2"/>
<accession>A0A0K9XAW6</accession>
<proteinExistence type="predicted"/>
<evidence type="ECO:0000259" key="2">
    <source>
        <dbReference type="Pfam" id="PF13193"/>
    </source>
</evidence>
<dbReference type="InterPro" id="IPR000873">
    <property type="entry name" value="AMP-dep_synth/lig_dom"/>
</dbReference>
<dbReference type="PATRIC" id="fig|1678637.3.peg.4654"/>
<feature type="domain" description="AMP-dependent synthetase/ligase" evidence="1">
    <location>
        <begin position="32"/>
        <end position="399"/>
    </location>
</feature>
<dbReference type="Gene3D" id="3.30.300.30">
    <property type="match status" value="1"/>
</dbReference>
<dbReference type="GO" id="GO:0016878">
    <property type="term" value="F:acid-thiol ligase activity"/>
    <property type="evidence" value="ECO:0007669"/>
    <property type="project" value="UniProtKB-ARBA"/>
</dbReference>
<dbReference type="Proteomes" id="UP000037288">
    <property type="component" value="Unassembled WGS sequence"/>
</dbReference>
<dbReference type="Gene3D" id="3.40.50.12780">
    <property type="entry name" value="N-terminal domain of ligase-like"/>
    <property type="match status" value="1"/>
</dbReference>
<evidence type="ECO:0000259" key="1">
    <source>
        <dbReference type="Pfam" id="PF00501"/>
    </source>
</evidence>
<dbReference type="InterPro" id="IPR042099">
    <property type="entry name" value="ANL_N_sf"/>
</dbReference>
<dbReference type="InterPro" id="IPR045851">
    <property type="entry name" value="AMP-bd_C_sf"/>
</dbReference>
<dbReference type="PANTHER" id="PTHR43767">
    <property type="entry name" value="LONG-CHAIN-FATTY-ACID--COA LIGASE"/>
    <property type="match status" value="1"/>
</dbReference>
<dbReference type="RefSeq" id="WP_078871470.1">
    <property type="nucleotide sequence ID" value="NZ_LFXA01000014.1"/>
</dbReference>
<dbReference type="AlphaFoldDB" id="A0A0K9XAW6"/>
<name>A0A0K9XAW6_9ACTN</name>
<dbReference type="InterPro" id="IPR025110">
    <property type="entry name" value="AMP-bd_C"/>
</dbReference>
<dbReference type="EMBL" id="LFXA01000014">
    <property type="protein sequence ID" value="KNB50559.1"/>
    <property type="molecule type" value="Genomic_DNA"/>
</dbReference>
<dbReference type="CDD" id="cd04433">
    <property type="entry name" value="AFD_class_I"/>
    <property type="match status" value="1"/>
</dbReference>
<dbReference type="Pfam" id="PF00501">
    <property type="entry name" value="AMP-binding"/>
    <property type="match status" value="1"/>
</dbReference>
<dbReference type="SUPFAM" id="SSF56801">
    <property type="entry name" value="Acetyl-CoA synthetase-like"/>
    <property type="match status" value="1"/>
</dbReference>
<evidence type="ECO:0000313" key="3">
    <source>
        <dbReference type="EMBL" id="KNB50559.1"/>
    </source>
</evidence>
<dbReference type="Pfam" id="PF13193">
    <property type="entry name" value="AMP-binding_C"/>
    <property type="match status" value="1"/>
</dbReference>
<organism evidence="3 4">
    <name type="scientific">Streptomyces caatingaensis</name>
    <dbReference type="NCBI Taxonomy" id="1678637"/>
    <lineage>
        <taxon>Bacteria</taxon>
        <taxon>Bacillati</taxon>
        <taxon>Actinomycetota</taxon>
        <taxon>Actinomycetes</taxon>
        <taxon>Kitasatosporales</taxon>
        <taxon>Streptomycetaceae</taxon>
        <taxon>Streptomyces</taxon>
    </lineage>
</organism>
<evidence type="ECO:0000313" key="4">
    <source>
        <dbReference type="Proteomes" id="UP000037288"/>
    </source>
</evidence>
<dbReference type="STRING" id="1678637.AC230_21700"/>
<keyword evidence="4" id="KW-1185">Reference proteome</keyword>
<comment type="caution">
    <text evidence="3">The sequence shown here is derived from an EMBL/GenBank/DDBJ whole genome shotgun (WGS) entry which is preliminary data.</text>
</comment>
<reference evidence="4" key="1">
    <citation type="submission" date="2015-07" db="EMBL/GenBank/DDBJ databases">
        <title>Draft genome sequence of Streptomyces sp. CMAA 1322, a bacterium isolated from Caatinga biome, from dry forest semiarid of Brazil.</title>
        <authorList>
            <person name="Santos S.N."/>
            <person name="Gacesa R."/>
            <person name="Taketani R.G."/>
            <person name="Long P.F."/>
            <person name="Melo I.S."/>
        </authorList>
    </citation>
    <scope>NUCLEOTIDE SEQUENCE [LARGE SCALE GENOMIC DNA]</scope>
    <source>
        <strain evidence="4">CMAA 1322</strain>
    </source>
</reference>
<dbReference type="PANTHER" id="PTHR43767:SF1">
    <property type="entry name" value="NONRIBOSOMAL PEPTIDE SYNTHASE PES1 (EUROFUNG)-RELATED"/>
    <property type="match status" value="1"/>
</dbReference>